<sequence length="43" mass="4836">MTLANNLALVNWELGTYIIGFFVVVCAALIFIVIKMIYGDKKE</sequence>
<accession>A0A1I5CGH3</accession>
<keyword evidence="1" id="KW-0812">Transmembrane</keyword>
<evidence type="ECO:0000256" key="1">
    <source>
        <dbReference type="SAM" id="Phobius"/>
    </source>
</evidence>
<reference evidence="2 3" key="1">
    <citation type="submission" date="2016-10" db="EMBL/GenBank/DDBJ databases">
        <authorList>
            <person name="de Groot N.N."/>
        </authorList>
    </citation>
    <scope>NUCLEOTIDE SEQUENCE [LARGE SCALE GENOMIC DNA]</scope>
    <source>
        <strain evidence="2 3">DSM 17794</strain>
    </source>
</reference>
<dbReference type="EMBL" id="FOVL01000021">
    <property type="protein sequence ID" value="SFN85922.1"/>
    <property type="molecule type" value="Genomic_DNA"/>
</dbReference>
<dbReference type="AlphaFoldDB" id="A0A1I5CGH3"/>
<feature type="transmembrane region" description="Helical" evidence="1">
    <location>
        <begin position="14"/>
        <end position="38"/>
    </location>
</feature>
<gene>
    <name evidence="2" type="ORF">SAMN05660413_02843</name>
</gene>
<organism evidence="2 3">
    <name type="scientific">Salegentibacter flavus</name>
    <dbReference type="NCBI Taxonomy" id="287099"/>
    <lineage>
        <taxon>Bacteria</taxon>
        <taxon>Pseudomonadati</taxon>
        <taxon>Bacteroidota</taxon>
        <taxon>Flavobacteriia</taxon>
        <taxon>Flavobacteriales</taxon>
        <taxon>Flavobacteriaceae</taxon>
        <taxon>Salegentibacter</taxon>
    </lineage>
</organism>
<name>A0A1I5CGH3_9FLAO</name>
<evidence type="ECO:0000313" key="2">
    <source>
        <dbReference type="EMBL" id="SFN85922.1"/>
    </source>
</evidence>
<keyword evidence="1" id="KW-1133">Transmembrane helix</keyword>
<evidence type="ECO:0000313" key="3">
    <source>
        <dbReference type="Proteomes" id="UP000199153"/>
    </source>
</evidence>
<keyword evidence="1" id="KW-0472">Membrane</keyword>
<protein>
    <submittedName>
        <fullName evidence="2">Uncharacterized protein</fullName>
    </submittedName>
</protein>
<keyword evidence="3" id="KW-1185">Reference proteome</keyword>
<proteinExistence type="predicted"/>
<dbReference type="STRING" id="287099.SAMN05660413_02843"/>
<dbReference type="Proteomes" id="UP000199153">
    <property type="component" value="Unassembled WGS sequence"/>
</dbReference>